<dbReference type="RefSeq" id="WP_135993717.1">
    <property type="nucleotide sequence ID" value="NZ_SRYD01000054.1"/>
</dbReference>
<protein>
    <submittedName>
        <fullName evidence="2">XRE family transcriptional regulator</fullName>
    </submittedName>
</protein>
<dbReference type="GO" id="GO:0003677">
    <property type="term" value="F:DNA binding"/>
    <property type="evidence" value="ECO:0007669"/>
    <property type="project" value="InterPro"/>
</dbReference>
<dbReference type="EMBL" id="SRYD01000054">
    <property type="protein sequence ID" value="TGY70995.1"/>
    <property type="molecule type" value="Genomic_DNA"/>
</dbReference>
<sequence>MAKYINRLKVVLAEQHKTNLWLAKELGKDPATVSKWCTNTAQPSLETLTVIAECLHIDVRTLLNPNDSAITSEPELNYGEK</sequence>
<dbReference type="Gene3D" id="1.10.260.40">
    <property type="entry name" value="lambda repressor-like DNA-binding domains"/>
    <property type="match status" value="1"/>
</dbReference>
<reference evidence="2 3" key="1">
    <citation type="submission" date="2019-04" db="EMBL/GenBank/DDBJ databases">
        <title>Microbes associate with the intestines of laboratory mice.</title>
        <authorList>
            <person name="Navarre W."/>
            <person name="Wong E."/>
            <person name="Huang K."/>
            <person name="Tropini C."/>
            <person name="Ng K."/>
            <person name="Yu B."/>
        </authorList>
    </citation>
    <scope>NUCLEOTIDE SEQUENCE [LARGE SCALE GENOMIC DNA]</scope>
    <source>
        <strain evidence="2 3">NM06_A21</strain>
    </source>
</reference>
<dbReference type="CDD" id="cd00093">
    <property type="entry name" value="HTH_XRE"/>
    <property type="match status" value="1"/>
</dbReference>
<evidence type="ECO:0000313" key="3">
    <source>
        <dbReference type="Proteomes" id="UP000306630"/>
    </source>
</evidence>
<dbReference type="InterPro" id="IPR001387">
    <property type="entry name" value="Cro/C1-type_HTH"/>
</dbReference>
<gene>
    <name evidence="2" type="ORF">E5333_12035</name>
</gene>
<evidence type="ECO:0000259" key="1">
    <source>
        <dbReference type="PROSITE" id="PS50943"/>
    </source>
</evidence>
<proteinExistence type="predicted"/>
<dbReference type="PROSITE" id="PS50943">
    <property type="entry name" value="HTH_CROC1"/>
    <property type="match status" value="1"/>
</dbReference>
<dbReference type="AlphaFoldDB" id="A0A4S2FPF2"/>
<dbReference type="Pfam" id="PF01381">
    <property type="entry name" value="HTH_3"/>
    <property type="match status" value="1"/>
</dbReference>
<feature type="domain" description="HTH cro/C1-type" evidence="1">
    <location>
        <begin position="22"/>
        <end position="62"/>
    </location>
</feature>
<accession>A0A4S2FPF2</accession>
<dbReference type="Proteomes" id="UP000306630">
    <property type="component" value="Unassembled WGS sequence"/>
</dbReference>
<dbReference type="InterPro" id="IPR010982">
    <property type="entry name" value="Lambda_DNA-bd_dom_sf"/>
</dbReference>
<organism evidence="2 3">
    <name type="scientific">Muribaculum intestinale</name>
    <dbReference type="NCBI Taxonomy" id="1796646"/>
    <lineage>
        <taxon>Bacteria</taxon>
        <taxon>Pseudomonadati</taxon>
        <taxon>Bacteroidota</taxon>
        <taxon>Bacteroidia</taxon>
        <taxon>Bacteroidales</taxon>
        <taxon>Muribaculaceae</taxon>
        <taxon>Muribaculum</taxon>
    </lineage>
</organism>
<dbReference type="SUPFAM" id="SSF47413">
    <property type="entry name" value="lambda repressor-like DNA-binding domains"/>
    <property type="match status" value="1"/>
</dbReference>
<dbReference type="SMART" id="SM00530">
    <property type="entry name" value="HTH_XRE"/>
    <property type="match status" value="1"/>
</dbReference>
<comment type="caution">
    <text evidence="2">The sequence shown here is derived from an EMBL/GenBank/DDBJ whole genome shotgun (WGS) entry which is preliminary data.</text>
</comment>
<name>A0A4S2FPF2_9BACT</name>
<evidence type="ECO:0000313" key="2">
    <source>
        <dbReference type="EMBL" id="TGY70995.1"/>
    </source>
</evidence>